<protein>
    <submittedName>
        <fullName evidence="1">Uncharacterized protein</fullName>
    </submittedName>
</protein>
<dbReference type="AlphaFoldDB" id="A0A382SZN1"/>
<sequence length="115" mass="12551">MLPRFDAAQDEDIHKIVGIEGCCEGAECNSHRMCLIQVVLAVRQTSPSFVSISEVPALTQGQVSLGLELKLIFVRAEVAVRRQPGDEKGRVSNNHRGTTLTIPGRELAQAWVKDG</sequence>
<accession>A0A382SZN1</accession>
<evidence type="ECO:0000313" key="1">
    <source>
        <dbReference type="EMBL" id="SVD15183.1"/>
    </source>
</evidence>
<gene>
    <name evidence="1" type="ORF">METZ01_LOCUS368037</name>
</gene>
<reference evidence="1" key="1">
    <citation type="submission" date="2018-05" db="EMBL/GenBank/DDBJ databases">
        <authorList>
            <person name="Lanie J.A."/>
            <person name="Ng W.-L."/>
            <person name="Kazmierczak K.M."/>
            <person name="Andrzejewski T.M."/>
            <person name="Davidsen T.M."/>
            <person name="Wayne K.J."/>
            <person name="Tettelin H."/>
            <person name="Glass J.I."/>
            <person name="Rusch D."/>
            <person name="Podicherti R."/>
            <person name="Tsui H.-C.T."/>
            <person name="Winkler M.E."/>
        </authorList>
    </citation>
    <scope>NUCLEOTIDE SEQUENCE</scope>
</reference>
<dbReference type="EMBL" id="UINC01132705">
    <property type="protein sequence ID" value="SVD15183.1"/>
    <property type="molecule type" value="Genomic_DNA"/>
</dbReference>
<organism evidence="1">
    <name type="scientific">marine metagenome</name>
    <dbReference type="NCBI Taxonomy" id="408172"/>
    <lineage>
        <taxon>unclassified sequences</taxon>
        <taxon>metagenomes</taxon>
        <taxon>ecological metagenomes</taxon>
    </lineage>
</organism>
<name>A0A382SZN1_9ZZZZ</name>
<proteinExistence type="predicted"/>